<comment type="catalytic activity">
    <reaction evidence="1">
        <text>Hydrolysis of (1-&gt;4)-beta-linkages between N-acetylmuramic acid and N-acetyl-D-glucosamine residues in a peptidoglycan and between N-acetyl-D-glucosamine residues in chitodextrins.</text>
        <dbReference type="EC" id="3.2.1.17"/>
    </reaction>
</comment>
<dbReference type="Gene3D" id="1.10.530.40">
    <property type="match status" value="1"/>
</dbReference>
<keyword evidence="6" id="KW-0326">Glycosidase</keyword>
<evidence type="ECO:0000256" key="3">
    <source>
        <dbReference type="ARBA" id="ARBA00022638"/>
    </source>
</evidence>
<dbReference type="InterPro" id="IPR023346">
    <property type="entry name" value="Lysozyme-like_dom_sf"/>
</dbReference>
<dbReference type="OrthoDB" id="5358886at2759"/>
<dbReference type="InterPro" id="IPR033907">
    <property type="entry name" value="Endolysin_autolysin"/>
</dbReference>
<keyword evidence="3" id="KW-0081">Bacteriolytic enzyme</keyword>
<gene>
    <name evidence="7" type="ORF">CPB84DRAFT_1816132</name>
</gene>
<evidence type="ECO:0000256" key="6">
    <source>
        <dbReference type="ARBA" id="ARBA00023295"/>
    </source>
</evidence>
<keyword evidence="5" id="KW-1035">Host cytoplasm</keyword>
<evidence type="ECO:0000313" key="8">
    <source>
        <dbReference type="Proteomes" id="UP000724874"/>
    </source>
</evidence>
<dbReference type="GO" id="GO:0016998">
    <property type="term" value="P:cell wall macromolecule catabolic process"/>
    <property type="evidence" value="ECO:0007669"/>
    <property type="project" value="InterPro"/>
</dbReference>
<dbReference type="AlphaFoldDB" id="A0A9P5TKR7"/>
<dbReference type="InterPro" id="IPR034690">
    <property type="entry name" value="Endolysin_T4_type"/>
</dbReference>
<dbReference type="CDD" id="cd00737">
    <property type="entry name" value="lyz_endolysin_autolysin"/>
    <property type="match status" value="1"/>
</dbReference>
<reference evidence="7" key="1">
    <citation type="submission" date="2020-11" db="EMBL/GenBank/DDBJ databases">
        <authorList>
            <consortium name="DOE Joint Genome Institute"/>
            <person name="Ahrendt S."/>
            <person name="Riley R."/>
            <person name="Andreopoulos W."/>
            <person name="LaButti K."/>
            <person name="Pangilinan J."/>
            <person name="Ruiz-duenas F.J."/>
            <person name="Barrasa J.M."/>
            <person name="Sanchez-Garcia M."/>
            <person name="Camarero S."/>
            <person name="Miyauchi S."/>
            <person name="Serrano A."/>
            <person name="Linde D."/>
            <person name="Babiker R."/>
            <person name="Drula E."/>
            <person name="Ayuso-Fernandez I."/>
            <person name="Pacheco R."/>
            <person name="Padilla G."/>
            <person name="Ferreira P."/>
            <person name="Barriuso J."/>
            <person name="Kellner H."/>
            <person name="Castanera R."/>
            <person name="Alfaro M."/>
            <person name="Ramirez L."/>
            <person name="Pisabarro A.G."/>
            <person name="Kuo A."/>
            <person name="Tritt A."/>
            <person name="Lipzen A."/>
            <person name="He G."/>
            <person name="Yan M."/>
            <person name="Ng V."/>
            <person name="Cullen D."/>
            <person name="Martin F."/>
            <person name="Rosso M.-N."/>
            <person name="Henrissat B."/>
            <person name="Hibbett D."/>
            <person name="Martinez A.T."/>
            <person name="Grigoriev I.V."/>
        </authorList>
    </citation>
    <scope>NUCLEOTIDE SEQUENCE</scope>
    <source>
        <strain evidence="7">AH 44721</strain>
    </source>
</reference>
<dbReference type="GO" id="GO:0003796">
    <property type="term" value="F:lysozyme activity"/>
    <property type="evidence" value="ECO:0007669"/>
    <property type="project" value="UniProtKB-EC"/>
</dbReference>
<evidence type="ECO:0000256" key="5">
    <source>
        <dbReference type="ARBA" id="ARBA00023200"/>
    </source>
</evidence>
<keyword evidence="8" id="KW-1185">Reference proteome</keyword>
<dbReference type="Pfam" id="PF00959">
    <property type="entry name" value="Phage_lysozyme"/>
    <property type="match status" value="1"/>
</dbReference>
<dbReference type="InterPro" id="IPR002196">
    <property type="entry name" value="Glyco_hydro_24"/>
</dbReference>
<comment type="caution">
    <text evidence="7">The sequence shown here is derived from an EMBL/GenBank/DDBJ whole genome shotgun (WGS) entry which is preliminary data.</text>
</comment>
<evidence type="ECO:0000256" key="2">
    <source>
        <dbReference type="ARBA" id="ARBA00022529"/>
    </source>
</evidence>
<dbReference type="EMBL" id="JADNYJ010000064">
    <property type="protein sequence ID" value="KAF8894366.1"/>
    <property type="molecule type" value="Genomic_DNA"/>
</dbReference>
<name>A0A9P5TKR7_GYMJU</name>
<sequence>MAPTLLIATAPNDATISLIKQFEGFVPSPKPDPIGLPTVGFGHKCQKTNCAEVPFSFPLSQDTATQLLTNDVQTFVSCLHGLISNSVTLNDNQFGALTSFAFNLGCNTVKTSTLLKRLNNGEDPNTVAAAEIPRFNKAGGKVSSGLARRRAAEVQLFQTPSGTVAQPLCTS</sequence>
<keyword evidence="4 7" id="KW-0378">Hydrolase</keyword>
<dbReference type="HAMAP" id="MF_04110">
    <property type="entry name" value="ENDOLYSIN_T4"/>
    <property type="match status" value="1"/>
</dbReference>
<dbReference type="InterPro" id="IPR023347">
    <property type="entry name" value="Lysozyme_dom_sf"/>
</dbReference>
<accession>A0A9P5TKR7</accession>
<keyword evidence="2" id="KW-0929">Antimicrobial</keyword>
<evidence type="ECO:0000256" key="1">
    <source>
        <dbReference type="ARBA" id="ARBA00000632"/>
    </source>
</evidence>
<dbReference type="GO" id="GO:0031640">
    <property type="term" value="P:killing of cells of another organism"/>
    <property type="evidence" value="ECO:0007669"/>
    <property type="project" value="UniProtKB-KW"/>
</dbReference>
<proteinExistence type="inferred from homology"/>
<dbReference type="Proteomes" id="UP000724874">
    <property type="component" value="Unassembled WGS sequence"/>
</dbReference>
<evidence type="ECO:0000256" key="4">
    <source>
        <dbReference type="ARBA" id="ARBA00022801"/>
    </source>
</evidence>
<dbReference type="InterPro" id="IPR051018">
    <property type="entry name" value="Bacteriophage_GH24"/>
</dbReference>
<organism evidence="7 8">
    <name type="scientific">Gymnopilus junonius</name>
    <name type="common">Spectacular rustgill mushroom</name>
    <name type="synonym">Gymnopilus spectabilis subsp. junonius</name>
    <dbReference type="NCBI Taxonomy" id="109634"/>
    <lineage>
        <taxon>Eukaryota</taxon>
        <taxon>Fungi</taxon>
        <taxon>Dikarya</taxon>
        <taxon>Basidiomycota</taxon>
        <taxon>Agaricomycotina</taxon>
        <taxon>Agaricomycetes</taxon>
        <taxon>Agaricomycetidae</taxon>
        <taxon>Agaricales</taxon>
        <taxon>Agaricineae</taxon>
        <taxon>Hymenogastraceae</taxon>
        <taxon>Gymnopilus</taxon>
    </lineage>
</organism>
<dbReference type="SUPFAM" id="SSF53955">
    <property type="entry name" value="Lysozyme-like"/>
    <property type="match status" value="1"/>
</dbReference>
<dbReference type="GO" id="GO:0009253">
    <property type="term" value="P:peptidoglycan catabolic process"/>
    <property type="evidence" value="ECO:0007669"/>
    <property type="project" value="InterPro"/>
</dbReference>
<protein>
    <submittedName>
        <fullName evidence="7">Glycoside hydrolase family 24 protein</fullName>
    </submittedName>
</protein>
<dbReference type="PANTHER" id="PTHR38107:SF3">
    <property type="entry name" value="LYSOZYME RRRD-RELATED"/>
    <property type="match status" value="1"/>
</dbReference>
<dbReference type="PANTHER" id="PTHR38107">
    <property type="match status" value="1"/>
</dbReference>
<dbReference type="GO" id="GO:0042742">
    <property type="term" value="P:defense response to bacterium"/>
    <property type="evidence" value="ECO:0007669"/>
    <property type="project" value="UniProtKB-KW"/>
</dbReference>
<evidence type="ECO:0000313" key="7">
    <source>
        <dbReference type="EMBL" id="KAF8894366.1"/>
    </source>
</evidence>